<dbReference type="CDD" id="cd08602">
    <property type="entry name" value="GDPD_ScGlpQ1_like"/>
    <property type="match status" value="1"/>
</dbReference>
<dbReference type="GO" id="GO:0006071">
    <property type="term" value="P:glycerol metabolic process"/>
    <property type="evidence" value="ECO:0007669"/>
    <property type="project" value="UniProtKB-KW"/>
</dbReference>
<gene>
    <name evidence="9" type="ORF">KB893_012890</name>
</gene>
<comment type="similarity">
    <text evidence="1">Belongs to the glycerophosphoryl diester phosphodiesterase family.</text>
</comment>
<feature type="signal peptide" evidence="7">
    <location>
        <begin position="1"/>
        <end position="28"/>
    </location>
</feature>
<comment type="caution">
    <text evidence="9">The sequence shown here is derived from an EMBL/GenBank/DDBJ whole genome shotgun (WGS) entry which is preliminary data.</text>
</comment>
<dbReference type="GO" id="GO:0042597">
    <property type="term" value="C:periplasmic space"/>
    <property type="evidence" value="ECO:0007669"/>
    <property type="project" value="TreeGrafter"/>
</dbReference>
<keyword evidence="4" id="KW-0319">Glycerol metabolism</keyword>
<organism evidence="9 10">
    <name type="scientific">Coralloluteibacterium stylophorae</name>
    <dbReference type="NCBI Taxonomy" id="1776034"/>
    <lineage>
        <taxon>Bacteria</taxon>
        <taxon>Pseudomonadati</taxon>
        <taxon>Pseudomonadota</taxon>
        <taxon>Gammaproteobacteria</taxon>
        <taxon>Lysobacterales</taxon>
        <taxon>Lysobacteraceae</taxon>
        <taxon>Coralloluteibacterium</taxon>
    </lineage>
</organism>
<evidence type="ECO:0000313" key="10">
    <source>
        <dbReference type="Proteomes" id="UP000675747"/>
    </source>
</evidence>
<dbReference type="AlphaFoldDB" id="A0AAP2G1U1"/>
<dbReference type="Proteomes" id="UP000675747">
    <property type="component" value="Unassembled WGS sequence"/>
</dbReference>
<dbReference type="Pfam" id="PF03009">
    <property type="entry name" value="GDPD"/>
    <property type="match status" value="1"/>
</dbReference>
<dbReference type="RefSeq" id="WP_213173774.1">
    <property type="nucleotide sequence ID" value="NZ_JAGQFT020000008.1"/>
</dbReference>
<evidence type="ECO:0000256" key="4">
    <source>
        <dbReference type="ARBA" id="ARBA00022798"/>
    </source>
</evidence>
<feature type="domain" description="GP-PDE" evidence="8">
    <location>
        <begin position="42"/>
        <end position="371"/>
    </location>
</feature>
<dbReference type="PROSITE" id="PS51704">
    <property type="entry name" value="GP_PDE"/>
    <property type="match status" value="1"/>
</dbReference>
<proteinExistence type="inferred from homology"/>
<evidence type="ECO:0000259" key="8">
    <source>
        <dbReference type="PROSITE" id="PS51704"/>
    </source>
</evidence>
<dbReference type="GO" id="GO:0006629">
    <property type="term" value="P:lipid metabolic process"/>
    <property type="evidence" value="ECO:0007669"/>
    <property type="project" value="InterPro"/>
</dbReference>
<sequence>MPQHRFALLPRLGAALSLTVAAVSGAFAADAASVATLTGARPLVVAHRGASAQRPEHTLAAYALAIEQGADVIEPDLVMTADGVLVARHENEIGDTTDVAAHPAFAARRTTRTIDGSEVSGWFTEDFSLAELRTLRARERLPGLRGSAHDGTESIPTFAEIVELVAREAAARGRTIGLIPEIKHGHYFAARGLAMEAPLLEALAAHAYTRQAPVWIQSFEVANLKALRRALGDARGNVRLLQLVGDPATQPADVAAAGGALTYARMLTPDGLREVAGYADALGPPTRVLMPLAADGGFAAPTGVVRDAHAAGLTVMPWTFRPENAFLPPALRRGGEGERNPAGAIAEMRAYLALGINGLFSDDTALARRAVDDG</sequence>
<dbReference type="PANTHER" id="PTHR43620">
    <property type="entry name" value="GLYCEROPHOSPHORYL DIESTER PHOSPHODIESTERASE"/>
    <property type="match status" value="1"/>
</dbReference>
<dbReference type="EMBL" id="JAGQFT020000008">
    <property type="protein sequence ID" value="MBS7458028.1"/>
    <property type="molecule type" value="Genomic_DNA"/>
</dbReference>
<evidence type="ECO:0000313" key="9">
    <source>
        <dbReference type="EMBL" id="MBS7458028.1"/>
    </source>
</evidence>
<evidence type="ECO:0000256" key="5">
    <source>
        <dbReference type="ARBA" id="ARBA00022801"/>
    </source>
</evidence>
<evidence type="ECO:0000256" key="2">
    <source>
        <dbReference type="ARBA" id="ARBA00012247"/>
    </source>
</evidence>
<evidence type="ECO:0000256" key="6">
    <source>
        <dbReference type="ARBA" id="ARBA00047512"/>
    </source>
</evidence>
<protein>
    <recommendedName>
        <fullName evidence="2">glycerophosphodiester phosphodiesterase</fullName>
        <ecNumber evidence="2">3.1.4.46</ecNumber>
    </recommendedName>
</protein>
<evidence type="ECO:0000256" key="1">
    <source>
        <dbReference type="ARBA" id="ARBA00007277"/>
    </source>
</evidence>
<evidence type="ECO:0000256" key="3">
    <source>
        <dbReference type="ARBA" id="ARBA00022729"/>
    </source>
</evidence>
<keyword evidence="5" id="KW-0378">Hydrolase</keyword>
<dbReference type="EC" id="3.1.4.46" evidence="2"/>
<accession>A0AAP2G1U1</accession>
<evidence type="ECO:0000256" key="7">
    <source>
        <dbReference type="SAM" id="SignalP"/>
    </source>
</evidence>
<dbReference type="InterPro" id="IPR030395">
    <property type="entry name" value="GP_PDE_dom"/>
</dbReference>
<name>A0AAP2G1U1_9GAMM</name>
<dbReference type="InterPro" id="IPR017946">
    <property type="entry name" value="PLC-like_Pdiesterase_TIM-brl"/>
</dbReference>
<dbReference type="GO" id="GO:0008889">
    <property type="term" value="F:glycerophosphodiester phosphodiesterase activity"/>
    <property type="evidence" value="ECO:0007669"/>
    <property type="project" value="UniProtKB-EC"/>
</dbReference>
<keyword evidence="3 7" id="KW-0732">Signal</keyword>
<reference evidence="9 10" key="1">
    <citation type="journal article" date="2021" name="Microbiol. Resour. Announc.">
        <title>Draft Genome Sequence of Coralloluteibacterium stylophorae LMG 29479T.</title>
        <authorList>
            <person name="Karlyshev A.V."/>
            <person name="Kudryashova E.B."/>
            <person name="Ariskina E.V."/>
            <person name="Conroy A.P."/>
            <person name="Abidueva E.Y."/>
        </authorList>
    </citation>
    <scope>NUCLEOTIDE SEQUENCE [LARGE SCALE GENOMIC DNA]</scope>
    <source>
        <strain evidence="9 10">LMG 29479</strain>
    </source>
</reference>
<dbReference type="PANTHER" id="PTHR43620:SF7">
    <property type="entry name" value="GLYCEROPHOSPHODIESTER PHOSPHODIESTERASE GDPD5-RELATED"/>
    <property type="match status" value="1"/>
</dbReference>
<dbReference type="SUPFAM" id="SSF51695">
    <property type="entry name" value="PLC-like phosphodiesterases"/>
    <property type="match status" value="1"/>
</dbReference>
<feature type="chain" id="PRO_5042967633" description="glycerophosphodiester phosphodiesterase" evidence="7">
    <location>
        <begin position="29"/>
        <end position="374"/>
    </location>
</feature>
<comment type="catalytic activity">
    <reaction evidence="6">
        <text>a sn-glycero-3-phosphodiester + H2O = an alcohol + sn-glycerol 3-phosphate + H(+)</text>
        <dbReference type="Rhea" id="RHEA:12969"/>
        <dbReference type="ChEBI" id="CHEBI:15377"/>
        <dbReference type="ChEBI" id="CHEBI:15378"/>
        <dbReference type="ChEBI" id="CHEBI:30879"/>
        <dbReference type="ChEBI" id="CHEBI:57597"/>
        <dbReference type="ChEBI" id="CHEBI:83408"/>
        <dbReference type="EC" id="3.1.4.46"/>
    </reaction>
</comment>
<dbReference type="Gene3D" id="3.20.20.190">
    <property type="entry name" value="Phosphatidylinositol (PI) phosphodiesterase"/>
    <property type="match status" value="1"/>
</dbReference>
<keyword evidence="10" id="KW-1185">Reference proteome</keyword>